<organism evidence="2 3">
    <name type="scientific">Arenivirga flava</name>
    <dbReference type="NCBI Taxonomy" id="1930060"/>
    <lineage>
        <taxon>Bacteria</taxon>
        <taxon>Bacillati</taxon>
        <taxon>Actinomycetota</taxon>
        <taxon>Actinomycetes</taxon>
        <taxon>Micrococcales</taxon>
        <taxon>Microbacteriaceae</taxon>
        <taxon>Arenivirga</taxon>
    </lineage>
</organism>
<dbReference type="Pfam" id="PF04480">
    <property type="entry name" value="DUF559"/>
    <property type="match status" value="1"/>
</dbReference>
<reference evidence="2 3" key="1">
    <citation type="journal article" date="2014" name="Int. J. Syst. Evol. Microbiol.">
        <title>Complete genome sequence of Corynebacterium casei LMG S-19264T (=DSM 44701T), isolated from a smear-ripened cheese.</title>
        <authorList>
            <consortium name="US DOE Joint Genome Institute (JGI-PGF)"/>
            <person name="Walter F."/>
            <person name="Albersmeier A."/>
            <person name="Kalinowski J."/>
            <person name="Ruckert C."/>
        </authorList>
    </citation>
    <scope>NUCLEOTIDE SEQUENCE [LARGE SCALE GENOMIC DNA]</scope>
    <source>
        <strain evidence="2 3">NBRC 112289</strain>
    </source>
</reference>
<dbReference type="EMBL" id="BSUL01000001">
    <property type="protein sequence ID" value="GMA28153.1"/>
    <property type="molecule type" value="Genomic_DNA"/>
</dbReference>
<gene>
    <name evidence="2" type="ORF">GCM10025874_14060</name>
</gene>
<sequence length="290" mass="32319">MVLVESLVTLLGGLAATHELYAKGIRRGQLRRLLADGRLIRVRQGWYALPLTAADALAAARVGGRLDCISALASWGCWTPERCGLHVAVDGHAIRLRHPDDHRRRLDPAAAVTVHWNDDQPGDRLVVPIERALRQMVQCQPVEFAVAVADSALSSTQGRRPLISHSIWRAIAATHRSAHLLLEVDPNSGSGTESVFRIRLLMRCGLRPRAQVKIRGVGRVDFVLGRRLVIEIDSETFHANPAQYHADRRRDSLLSARGYRVLRFTYQQVMDDWPLVESAVLGAVRRGDIR</sequence>
<dbReference type="RefSeq" id="WP_284231479.1">
    <property type="nucleotide sequence ID" value="NZ_BSUL01000001.1"/>
</dbReference>
<dbReference type="Gene3D" id="3.40.960.10">
    <property type="entry name" value="VSR Endonuclease"/>
    <property type="match status" value="1"/>
</dbReference>
<dbReference type="SUPFAM" id="SSF52980">
    <property type="entry name" value="Restriction endonuclease-like"/>
    <property type="match status" value="1"/>
</dbReference>
<feature type="domain" description="DUF559" evidence="1">
    <location>
        <begin position="204"/>
        <end position="281"/>
    </location>
</feature>
<proteinExistence type="predicted"/>
<evidence type="ECO:0000259" key="1">
    <source>
        <dbReference type="Pfam" id="PF04480"/>
    </source>
</evidence>
<dbReference type="InterPro" id="IPR007569">
    <property type="entry name" value="DUF559"/>
</dbReference>
<dbReference type="Proteomes" id="UP001157160">
    <property type="component" value="Unassembled WGS sequence"/>
</dbReference>
<protein>
    <recommendedName>
        <fullName evidence="1">DUF559 domain-containing protein</fullName>
    </recommendedName>
</protein>
<dbReference type="InterPro" id="IPR011335">
    <property type="entry name" value="Restrct_endonuc-II-like"/>
</dbReference>
<name>A0AA37XAZ9_9MICO</name>
<accession>A0AA37XAZ9</accession>
<dbReference type="AlphaFoldDB" id="A0AA37XAZ9"/>
<keyword evidence="3" id="KW-1185">Reference proteome</keyword>
<comment type="caution">
    <text evidence="2">The sequence shown here is derived from an EMBL/GenBank/DDBJ whole genome shotgun (WGS) entry which is preliminary data.</text>
</comment>
<evidence type="ECO:0000313" key="3">
    <source>
        <dbReference type="Proteomes" id="UP001157160"/>
    </source>
</evidence>
<evidence type="ECO:0000313" key="2">
    <source>
        <dbReference type="EMBL" id="GMA28153.1"/>
    </source>
</evidence>